<dbReference type="EMBL" id="MFBA01000053">
    <property type="protein sequence ID" value="OGD84658.1"/>
    <property type="molecule type" value="Genomic_DNA"/>
</dbReference>
<accession>A0A1F5FYG3</accession>
<organism evidence="1 2">
    <name type="scientific">Candidatus Curtissbacteria bacterium RIFCSPHIGHO2_01_FULL_41_13</name>
    <dbReference type="NCBI Taxonomy" id="1797745"/>
    <lineage>
        <taxon>Bacteria</taxon>
        <taxon>Candidatus Curtissiibacteriota</taxon>
    </lineage>
</organism>
<sequence>MQNLAALRKLIVNRLFAEKLCLSFIVLLFFLFTFHFSLFPTAAQAADPPNPLPCQNPIVPSEEILTYNWLVNENREPPTNLQGSAGAIGPEGASVSVTTEFTFQVDFSKLGAIFGPTNSNYLEGKFQSQEHKTVDVVGLDPTSFSTYHGSEEKAAPKAMLDQLRVKTVKYIYEHPELGESGDMFTDVNGDNPRTIYEMRRDFGIPDPDTQRGTDSWQNGWGKYWAKIPTAYSEFYEAYIEFREESNSAWIGKVKNREYCPDLFTSDITFVMPEFFRTTATSGQLNQVIVPSAAQSDHSNDLILQNGDNSSSQSKNILAKVIETCLKFFKNNPLSNSLKKVISFSIQLLNPVKNAYAEENRSGDPPDCIRILREGKEGQDPYCALPANQPLPMECTNQTDSLKLNPDNPNVICTFTIVWQKDMVLSAGSGENQFDSCTPLPSPPYPPNWVSCSVKVFVWPVFKIPWLAEIWNNTLFSDTPNNEPFIGSPLQQEKGRPGVYSFFTPKTIFNSKIDDLILQCQEETDSNSEACRELLNEGSVYERTYTHYYGDQLKLCYEQFGLPGIGGSTREQLVACVKFAFETIGKKRPGETDTSTEDDLKRRFIGGTDCSKEFVWHNALYPLAAQRYYGITNACPVNAAAQPPGAIIPPPGPAPPGGIDTLNYYIKYGDISIGIDPVTRAQITAMASSWQGNNIGQWDYVVSQSIARGVSPAFTIAIWMEEGGFGGAGALDQFGMVRCSQHDLISSLNCFLDFTTRERPYNSADPYNSFYNWVNYFCGPNRVYICGPSLTDPSDSNENFIPNLEWAITTVNPDAIEYVGNI</sequence>
<dbReference type="Proteomes" id="UP000177069">
    <property type="component" value="Unassembled WGS sequence"/>
</dbReference>
<reference evidence="1 2" key="1">
    <citation type="journal article" date="2016" name="Nat. Commun.">
        <title>Thousands of microbial genomes shed light on interconnected biogeochemical processes in an aquifer system.</title>
        <authorList>
            <person name="Anantharaman K."/>
            <person name="Brown C.T."/>
            <person name="Hug L.A."/>
            <person name="Sharon I."/>
            <person name="Castelle C.J."/>
            <person name="Probst A.J."/>
            <person name="Thomas B.C."/>
            <person name="Singh A."/>
            <person name="Wilkins M.J."/>
            <person name="Karaoz U."/>
            <person name="Brodie E.L."/>
            <person name="Williams K.H."/>
            <person name="Hubbard S.S."/>
            <person name="Banfield J.F."/>
        </authorList>
    </citation>
    <scope>NUCLEOTIDE SEQUENCE [LARGE SCALE GENOMIC DNA]</scope>
</reference>
<dbReference type="AlphaFoldDB" id="A0A1F5FYG3"/>
<proteinExistence type="predicted"/>
<protein>
    <submittedName>
        <fullName evidence="1">Uncharacterized protein</fullName>
    </submittedName>
</protein>
<evidence type="ECO:0000313" key="1">
    <source>
        <dbReference type="EMBL" id="OGD84658.1"/>
    </source>
</evidence>
<name>A0A1F5FYG3_9BACT</name>
<evidence type="ECO:0000313" key="2">
    <source>
        <dbReference type="Proteomes" id="UP000177069"/>
    </source>
</evidence>
<gene>
    <name evidence="1" type="ORF">A2696_01545</name>
</gene>
<comment type="caution">
    <text evidence="1">The sequence shown here is derived from an EMBL/GenBank/DDBJ whole genome shotgun (WGS) entry which is preliminary data.</text>
</comment>